<dbReference type="OrthoDB" id="5437169at2"/>
<dbReference type="AlphaFoldDB" id="A0A1G7KLB2"/>
<reference evidence="3" key="1">
    <citation type="submission" date="2016-10" db="EMBL/GenBank/DDBJ databases">
        <authorList>
            <person name="Varghese N."/>
            <person name="Submissions S."/>
        </authorList>
    </citation>
    <scope>NUCLEOTIDE SEQUENCE [LARGE SCALE GENOMIC DNA]</scope>
    <source>
        <strain evidence="3">KHC7</strain>
    </source>
</reference>
<dbReference type="RefSeq" id="WP_092153103.1">
    <property type="nucleotide sequence ID" value="NZ_FNBX01000004.1"/>
</dbReference>
<feature type="region of interest" description="Disordered" evidence="1">
    <location>
        <begin position="730"/>
        <end position="767"/>
    </location>
</feature>
<protein>
    <recommendedName>
        <fullName evidence="4">Virulence factor SrfB</fullName>
    </recommendedName>
</protein>
<sequence>MDAIPRYLSPVSIIPGGCPQFLDFELPLADLKSLTRQFYEEVRAPEPGAPEAPEAHRYQHLLRCLRPATADPDQAEAYLDMLTGRPYAVPGEYEDRVYAKNALKELDLWAGQWLPVPFLRTLDQFWPDGGKRFEYGPSNWARARITQSARRPQMARVVLLFDTTVEDRPGQGEQYHALSPQDVTDHGHFMLAHQVRDNSWFLNAPWVDEWLAGLYDALRQAEYARSRKHGSWRDDTPNVLEHLASYLTWLEILRRACGELAVQVINPDRDTPVDVDLVLDIGNSRTTGILVETLPQRVTNLNDSYLLELRDLSEPENVYAEPFETRVEFVDAQFGNDALSRRSGRQTPAFAWPSAVRIGPEAARLAAQAVCAEGATGMSSPKRYLWDERPWLQSWRYNTGGRAEPMVSRGLFPRQLNPLGTPLACFGDPLFRKSPALKKQQAEPIFESLFTRSSLMLFMLGEILTQALVTINSPTTRSRREQPNLPRRLRRLIFTVPTAMPVAEKRIFRRWVTWAVRVVWQALGWGQWYAAKPAAAARGDYRQSPQVRCDWDEASCSQLVLLYNELAVKQHGDAHHLFRLLGKPRAAYGNRPCVRLASIDIGGGTTDLSITTFELSSGEGDTPRIVPHTEFRDGFNIAGDEVLREVVVNHVIPAIGKALEAHGLTDPRALLGQLFGRDAIGMSQEDRNTRVRLVRQIAVPVALGLLAACENPDLSGLNLTCPLERFFEPVPPETTRDAKAGANGQADNRPLPNGQPHSNGPAPYAAVPPDAARALEAGQDGAREGDVTDDAPFVAAPATRPQKDTLEAVEKLVQRAAPFIQNFNILDVPIQVCPAAVAHTIRATLGGPLSALCELAHLYDCDALLLTGRPSSWSAVVDAVLARLPVPPDRIIPMRRYRAGAWYPFADAMGRISDPKTTVVVGAILCALADGHLEGFSFDSAALRLTSAARYIGEMDINGQLRRAKVWFTVDVNSRECSEHSRTVAFSGPLSIGYRQLDAERWPTTRYLLLTFADEAARARAAGRLPYAVEVRLDVAEDVWEEDAPPAVNNEESRSEGECSIADITDNQGNRVNPTDLEIRLQTLKLDEGYWLDTGIVIDAG</sequence>
<evidence type="ECO:0008006" key="4">
    <source>
        <dbReference type="Google" id="ProtNLM"/>
    </source>
</evidence>
<proteinExistence type="predicted"/>
<accession>A0A1G7KLB2</accession>
<evidence type="ECO:0000313" key="2">
    <source>
        <dbReference type="EMBL" id="SDF37936.1"/>
    </source>
</evidence>
<dbReference type="EMBL" id="FNBX01000004">
    <property type="protein sequence ID" value="SDF37936.1"/>
    <property type="molecule type" value="Genomic_DNA"/>
</dbReference>
<name>A0A1G7KLB2_9BACT</name>
<dbReference type="Pfam" id="PF07520">
    <property type="entry name" value="SrfB"/>
    <property type="match status" value="1"/>
</dbReference>
<keyword evidence="3" id="KW-1185">Reference proteome</keyword>
<dbReference type="InterPro" id="IPR009216">
    <property type="entry name" value="Virulence_factor_SrfB"/>
</dbReference>
<gene>
    <name evidence="2" type="ORF">SAMN05192586_104154</name>
</gene>
<organism evidence="2 3">
    <name type="scientific">Desulfovibrio legallii</name>
    <dbReference type="NCBI Taxonomy" id="571438"/>
    <lineage>
        <taxon>Bacteria</taxon>
        <taxon>Pseudomonadati</taxon>
        <taxon>Thermodesulfobacteriota</taxon>
        <taxon>Desulfovibrionia</taxon>
        <taxon>Desulfovibrionales</taxon>
        <taxon>Desulfovibrionaceae</taxon>
        <taxon>Desulfovibrio</taxon>
    </lineage>
</organism>
<dbReference type="Proteomes" id="UP000199355">
    <property type="component" value="Unassembled WGS sequence"/>
</dbReference>
<evidence type="ECO:0000313" key="3">
    <source>
        <dbReference type="Proteomes" id="UP000199355"/>
    </source>
</evidence>
<dbReference type="STRING" id="571438.SAMN05192586_104154"/>
<evidence type="ECO:0000256" key="1">
    <source>
        <dbReference type="SAM" id="MobiDB-lite"/>
    </source>
</evidence>